<evidence type="ECO:0000313" key="14">
    <source>
        <dbReference type="Proteomes" id="UP000198307"/>
    </source>
</evidence>
<dbReference type="FunFam" id="1.10.760.10:FF:000026">
    <property type="entry name" value="Cytochrome C, membrane-bound"/>
    <property type="match status" value="1"/>
</dbReference>
<evidence type="ECO:0000256" key="9">
    <source>
        <dbReference type="ARBA" id="ARBA00023004"/>
    </source>
</evidence>
<dbReference type="GO" id="GO:0009055">
    <property type="term" value="F:electron transfer activity"/>
    <property type="evidence" value="ECO:0007669"/>
    <property type="project" value="InterPro"/>
</dbReference>
<dbReference type="Pfam" id="PF00034">
    <property type="entry name" value="Cytochrom_C"/>
    <property type="match status" value="1"/>
</dbReference>
<dbReference type="EMBL" id="FZQB01000020">
    <property type="protein sequence ID" value="SNT76474.1"/>
    <property type="molecule type" value="Genomic_DNA"/>
</dbReference>
<gene>
    <name evidence="13" type="ORF">SAMN05444959_12041</name>
</gene>
<dbReference type="PROSITE" id="PS51007">
    <property type="entry name" value="CYTC"/>
    <property type="match status" value="1"/>
</dbReference>
<dbReference type="RefSeq" id="WP_089345784.1">
    <property type="nucleotide sequence ID" value="NZ_CP067129.1"/>
</dbReference>
<dbReference type="InterPro" id="IPR002327">
    <property type="entry name" value="Cyt_c_1A/1B"/>
</dbReference>
<dbReference type="GO" id="GO:0020037">
    <property type="term" value="F:heme binding"/>
    <property type="evidence" value="ECO:0007669"/>
    <property type="project" value="InterPro"/>
</dbReference>
<dbReference type="InterPro" id="IPR009056">
    <property type="entry name" value="Cyt_c-like_dom"/>
</dbReference>
<dbReference type="InterPro" id="IPR036909">
    <property type="entry name" value="Cyt_c-like_dom_sf"/>
</dbReference>
<keyword evidence="3" id="KW-1003">Cell membrane</keyword>
<evidence type="ECO:0000256" key="5">
    <source>
        <dbReference type="ARBA" id="ARBA00022692"/>
    </source>
</evidence>
<evidence type="ECO:0000259" key="12">
    <source>
        <dbReference type="PROSITE" id="PS51007"/>
    </source>
</evidence>
<keyword evidence="10" id="KW-0472">Membrane</keyword>
<name>A0A239Q1U2_9RHOB</name>
<keyword evidence="2" id="KW-0813">Transport</keyword>
<evidence type="ECO:0000256" key="2">
    <source>
        <dbReference type="ARBA" id="ARBA00022448"/>
    </source>
</evidence>
<evidence type="ECO:0000256" key="7">
    <source>
        <dbReference type="ARBA" id="ARBA00022982"/>
    </source>
</evidence>
<keyword evidence="7" id="KW-0249">Electron transport</keyword>
<keyword evidence="5" id="KW-0812">Transmembrane</keyword>
<evidence type="ECO:0000256" key="6">
    <source>
        <dbReference type="ARBA" id="ARBA00022723"/>
    </source>
</evidence>
<sequence>MFNTMTVTKAAGALIGALLFLLLANWAASGLYSVGAAHHGGEGEEHAQAYTIPVEESSGGAEKEEVQIDFAALMAEADPAKGEKAFGKCKACHKLDGNDGVGPHLNGVVGRNVASVDGFSYSDAMHAHADEAPQWTPEALQEFLTNPKGVVKGTKMSFAGLKKPEDRANLIAFLETQQ</sequence>
<evidence type="ECO:0000313" key="13">
    <source>
        <dbReference type="EMBL" id="SNT76474.1"/>
    </source>
</evidence>
<reference evidence="13 14" key="1">
    <citation type="submission" date="2017-07" db="EMBL/GenBank/DDBJ databases">
        <authorList>
            <person name="Sun Z.S."/>
            <person name="Albrecht U."/>
            <person name="Echele G."/>
            <person name="Lee C.C."/>
        </authorList>
    </citation>
    <scope>NUCLEOTIDE SEQUENCE [LARGE SCALE GENOMIC DNA]</scope>
    <source>
        <strain evidence="13 14">DSM 14827</strain>
    </source>
</reference>
<keyword evidence="14" id="KW-1185">Reference proteome</keyword>
<evidence type="ECO:0000256" key="4">
    <source>
        <dbReference type="ARBA" id="ARBA00022617"/>
    </source>
</evidence>
<dbReference type="SUPFAM" id="SSF46626">
    <property type="entry name" value="Cytochrome c"/>
    <property type="match status" value="1"/>
</dbReference>
<dbReference type="GO" id="GO:0005886">
    <property type="term" value="C:plasma membrane"/>
    <property type="evidence" value="ECO:0007669"/>
    <property type="project" value="UniProtKB-SubCell"/>
</dbReference>
<keyword evidence="9 11" id="KW-0408">Iron</keyword>
<dbReference type="PANTHER" id="PTHR11961">
    <property type="entry name" value="CYTOCHROME C"/>
    <property type="match status" value="1"/>
</dbReference>
<dbReference type="PRINTS" id="PR00604">
    <property type="entry name" value="CYTCHRMECIAB"/>
</dbReference>
<dbReference type="OrthoDB" id="9805828at2"/>
<dbReference type="Proteomes" id="UP000198307">
    <property type="component" value="Unassembled WGS sequence"/>
</dbReference>
<comment type="subcellular location">
    <subcellularLocation>
        <location evidence="1">Cell membrane</location>
        <topology evidence="1">Single-pass membrane protein</topology>
    </subcellularLocation>
</comment>
<feature type="domain" description="Cytochrome c" evidence="12">
    <location>
        <begin position="77"/>
        <end position="178"/>
    </location>
</feature>
<keyword evidence="6 11" id="KW-0479">Metal-binding</keyword>
<dbReference type="AlphaFoldDB" id="A0A239Q1U2"/>
<evidence type="ECO:0000256" key="3">
    <source>
        <dbReference type="ARBA" id="ARBA00022475"/>
    </source>
</evidence>
<evidence type="ECO:0000256" key="10">
    <source>
        <dbReference type="ARBA" id="ARBA00023136"/>
    </source>
</evidence>
<dbReference type="GO" id="GO:0046872">
    <property type="term" value="F:metal ion binding"/>
    <property type="evidence" value="ECO:0007669"/>
    <property type="project" value="UniProtKB-KW"/>
</dbReference>
<proteinExistence type="predicted"/>
<evidence type="ECO:0000256" key="8">
    <source>
        <dbReference type="ARBA" id="ARBA00022989"/>
    </source>
</evidence>
<evidence type="ECO:0000256" key="1">
    <source>
        <dbReference type="ARBA" id="ARBA00004162"/>
    </source>
</evidence>
<organism evidence="13 14">
    <name type="scientific">Paracoccus seriniphilus</name>
    <dbReference type="NCBI Taxonomy" id="184748"/>
    <lineage>
        <taxon>Bacteria</taxon>
        <taxon>Pseudomonadati</taxon>
        <taxon>Pseudomonadota</taxon>
        <taxon>Alphaproteobacteria</taxon>
        <taxon>Rhodobacterales</taxon>
        <taxon>Paracoccaceae</taxon>
        <taxon>Paracoccus</taxon>
    </lineage>
</organism>
<keyword evidence="8" id="KW-1133">Transmembrane helix</keyword>
<accession>A0A239Q1U2</accession>
<protein>
    <submittedName>
        <fullName evidence="13">Cytochrome c</fullName>
    </submittedName>
</protein>
<evidence type="ECO:0000256" key="11">
    <source>
        <dbReference type="PROSITE-ProRule" id="PRU00433"/>
    </source>
</evidence>
<dbReference type="Gene3D" id="1.10.760.10">
    <property type="entry name" value="Cytochrome c-like domain"/>
    <property type="match status" value="1"/>
</dbReference>
<keyword evidence="4 11" id="KW-0349">Heme</keyword>